<feature type="transmembrane region" description="Helical" evidence="4">
    <location>
        <begin position="120"/>
        <end position="140"/>
    </location>
</feature>
<organism evidence="6 7">
    <name type="scientific">Bradyrhizobium zhanjiangense</name>
    <dbReference type="NCBI Taxonomy" id="1325107"/>
    <lineage>
        <taxon>Bacteria</taxon>
        <taxon>Pseudomonadati</taxon>
        <taxon>Pseudomonadota</taxon>
        <taxon>Alphaproteobacteria</taxon>
        <taxon>Hyphomicrobiales</taxon>
        <taxon>Nitrobacteraceae</taxon>
        <taxon>Bradyrhizobium</taxon>
    </lineage>
</organism>
<evidence type="ECO:0000256" key="2">
    <source>
        <dbReference type="ARBA" id="ARBA00022989"/>
    </source>
</evidence>
<dbReference type="InterPro" id="IPR020846">
    <property type="entry name" value="MFS_dom"/>
</dbReference>
<evidence type="ECO:0000256" key="4">
    <source>
        <dbReference type="SAM" id="Phobius"/>
    </source>
</evidence>
<evidence type="ECO:0000313" key="7">
    <source>
        <dbReference type="Proteomes" id="UP000290174"/>
    </source>
</evidence>
<feature type="transmembrane region" description="Helical" evidence="4">
    <location>
        <begin position="25"/>
        <end position="43"/>
    </location>
</feature>
<feature type="transmembrane region" description="Helical" evidence="4">
    <location>
        <begin position="403"/>
        <end position="424"/>
    </location>
</feature>
<feature type="transmembrane region" description="Helical" evidence="4">
    <location>
        <begin position="152"/>
        <end position="173"/>
    </location>
</feature>
<keyword evidence="2 4" id="KW-1133">Transmembrane helix</keyword>
<gene>
    <name evidence="6" type="ORF">EAS61_14340</name>
</gene>
<dbReference type="PANTHER" id="PTHR11360:SF290">
    <property type="entry name" value="MONOCARBOXYLATE MFS PERMEASE"/>
    <property type="match status" value="1"/>
</dbReference>
<feature type="transmembrane region" description="Helical" evidence="4">
    <location>
        <begin position="285"/>
        <end position="306"/>
    </location>
</feature>
<dbReference type="RefSeq" id="WP_128931065.1">
    <property type="nucleotide sequence ID" value="NZ_CP022221.1"/>
</dbReference>
<dbReference type="InterPro" id="IPR011701">
    <property type="entry name" value="MFS"/>
</dbReference>
<feature type="domain" description="Major facilitator superfamily (MFS) profile" evidence="5">
    <location>
        <begin position="28"/>
        <end position="429"/>
    </location>
</feature>
<feature type="transmembrane region" description="Helical" evidence="4">
    <location>
        <begin position="63"/>
        <end position="84"/>
    </location>
</feature>
<evidence type="ECO:0000256" key="1">
    <source>
        <dbReference type="ARBA" id="ARBA00022692"/>
    </source>
</evidence>
<feature type="transmembrane region" description="Helical" evidence="4">
    <location>
        <begin position="185"/>
        <end position="204"/>
    </location>
</feature>
<sequence length="436" mass="46312">MPHSPVQPASVQSTTVSRRPFGPNYAFVVVAVIFLALLASAGLRATPSVLMLPLQKAFGWDVGVISSSAAVGIFLYGLAGPFAAAVMQRFGIRRTVLGALVLMSLSTGASYFMTAPWQLFLTWGLLSGIGSGAVANVLGATIVNRWFTTNRGLVMGLLTASTATGTLIFMPGLASLVEWGGWKPVVLTVAACCAALIPLVYFLVPERPATIGLRSYGSTHDEQPAAPAQGNPFVAAISNLVRATKTPTFWFLFATFFICGFTTNGLVGTHLIAFCGDHGIFEVQAASLLALMGFFDLFGTTLSGWLTDRFDPRKLLFFYYGLRGLSLIYLPYSDFSFVSLSVFAVFYGLDWIATVPPTVRIANEAFGDKNAPLIFGWVVAGHQLGAACAAFFAGFMRSAQGDYLQAFMIAGATGIVAAVLSLMIGRRPMQPALAAA</sequence>
<dbReference type="Gene3D" id="1.20.1250.20">
    <property type="entry name" value="MFS general substrate transporter like domains"/>
    <property type="match status" value="2"/>
</dbReference>
<dbReference type="GO" id="GO:0022857">
    <property type="term" value="F:transmembrane transporter activity"/>
    <property type="evidence" value="ECO:0007669"/>
    <property type="project" value="InterPro"/>
</dbReference>
<dbReference type="AlphaFoldDB" id="A0A4Q0QQM2"/>
<name>A0A4Q0QQM2_9BRAD</name>
<dbReference type="CDD" id="cd17355">
    <property type="entry name" value="MFS_YcxA_like"/>
    <property type="match status" value="1"/>
</dbReference>
<accession>A0A4Q0QQM2</accession>
<proteinExistence type="predicted"/>
<feature type="transmembrane region" description="Helical" evidence="4">
    <location>
        <begin position="374"/>
        <end position="396"/>
    </location>
</feature>
<dbReference type="SUPFAM" id="SSF103473">
    <property type="entry name" value="MFS general substrate transporter"/>
    <property type="match status" value="1"/>
</dbReference>
<dbReference type="Proteomes" id="UP000290174">
    <property type="component" value="Unassembled WGS sequence"/>
</dbReference>
<dbReference type="EMBL" id="RKMK01000010">
    <property type="protein sequence ID" value="RXG98006.1"/>
    <property type="molecule type" value="Genomic_DNA"/>
</dbReference>
<evidence type="ECO:0000259" key="5">
    <source>
        <dbReference type="PROSITE" id="PS50850"/>
    </source>
</evidence>
<feature type="transmembrane region" description="Helical" evidence="4">
    <location>
        <begin position="327"/>
        <end position="349"/>
    </location>
</feature>
<dbReference type="Pfam" id="PF07690">
    <property type="entry name" value="MFS_1"/>
    <property type="match status" value="1"/>
</dbReference>
<dbReference type="InterPro" id="IPR036259">
    <property type="entry name" value="MFS_trans_sf"/>
</dbReference>
<reference evidence="6 7" key="1">
    <citation type="submission" date="2018-11" db="EMBL/GenBank/DDBJ databases">
        <title>Bradyrhizobium sp. nov., isolated from effective nodules of peanut in China.</title>
        <authorList>
            <person name="Li Y."/>
        </authorList>
    </citation>
    <scope>NUCLEOTIDE SEQUENCE [LARGE SCALE GENOMIC DNA]</scope>
    <source>
        <strain evidence="6 7">CCBAU 51770</strain>
    </source>
</reference>
<dbReference type="InterPro" id="IPR050327">
    <property type="entry name" value="Proton-linked_MCT"/>
</dbReference>
<dbReference type="PANTHER" id="PTHR11360">
    <property type="entry name" value="MONOCARBOXYLATE TRANSPORTER"/>
    <property type="match status" value="1"/>
</dbReference>
<feature type="transmembrane region" description="Helical" evidence="4">
    <location>
        <begin position="249"/>
        <end position="273"/>
    </location>
</feature>
<comment type="caution">
    <text evidence="6">The sequence shown here is derived from an EMBL/GenBank/DDBJ whole genome shotgun (WGS) entry which is preliminary data.</text>
</comment>
<keyword evidence="1 4" id="KW-0812">Transmembrane</keyword>
<evidence type="ECO:0000313" key="6">
    <source>
        <dbReference type="EMBL" id="RXG98006.1"/>
    </source>
</evidence>
<keyword evidence="3 4" id="KW-0472">Membrane</keyword>
<dbReference type="PROSITE" id="PS50850">
    <property type="entry name" value="MFS"/>
    <property type="match status" value="1"/>
</dbReference>
<evidence type="ECO:0000256" key="3">
    <source>
        <dbReference type="ARBA" id="ARBA00023136"/>
    </source>
</evidence>
<protein>
    <submittedName>
        <fullName evidence="6">MFS transporter</fullName>
    </submittedName>
</protein>
<feature type="transmembrane region" description="Helical" evidence="4">
    <location>
        <begin position="96"/>
        <end position="114"/>
    </location>
</feature>